<reference evidence="2" key="1">
    <citation type="submission" date="2020-04" db="EMBL/GenBank/DDBJ databases">
        <authorList>
            <person name="Chiriac C."/>
            <person name="Salcher M."/>
            <person name="Ghai R."/>
            <person name="Kavagutti S V."/>
        </authorList>
    </citation>
    <scope>NUCLEOTIDE SEQUENCE</scope>
</reference>
<protein>
    <submittedName>
        <fullName evidence="2">Uncharacterized protein</fullName>
    </submittedName>
</protein>
<sequence length="138" mass="15677">MPEYRKLTMNDDTKACLMTEEELKEKIDNEMEQTSKYLYVLDGKKVVPCKRAGDWSKLIQDGQARQVAVTHIGRGCNVSTMFFGMQAFENDDKGNPLVFETMIFGGENDGYCDKHGTWEDAELGHIEAIKVAMEIKKT</sequence>
<organism evidence="2">
    <name type="scientific">uncultured Caudovirales phage</name>
    <dbReference type="NCBI Taxonomy" id="2100421"/>
    <lineage>
        <taxon>Viruses</taxon>
        <taxon>Duplodnaviria</taxon>
        <taxon>Heunggongvirae</taxon>
        <taxon>Uroviricota</taxon>
        <taxon>Caudoviricetes</taxon>
        <taxon>Peduoviridae</taxon>
        <taxon>Maltschvirus</taxon>
        <taxon>Maltschvirus maltsch</taxon>
    </lineage>
</organism>
<accession>A0A6J5LRN4</accession>
<evidence type="ECO:0000313" key="2">
    <source>
        <dbReference type="EMBL" id="CAB4134349.1"/>
    </source>
</evidence>
<evidence type="ECO:0000313" key="1">
    <source>
        <dbReference type="EMBL" id="CAB4128034.1"/>
    </source>
</evidence>
<name>A0A6J5LRN4_9CAUD</name>
<proteinExistence type="predicted"/>
<gene>
    <name evidence="1" type="ORF">UFOVP101_10</name>
    <name evidence="2" type="ORF">UFOVP270_47</name>
</gene>
<dbReference type="EMBL" id="LR796232">
    <property type="protein sequence ID" value="CAB4128034.1"/>
    <property type="molecule type" value="Genomic_DNA"/>
</dbReference>
<dbReference type="EMBL" id="LR796285">
    <property type="protein sequence ID" value="CAB4134349.1"/>
    <property type="molecule type" value="Genomic_DNA"/>
</dbReference>